<evidence type="ECO:0000313" key="12">
    <source>
        <dbReference type="EMBL" id="AJE14254.1"/>
    </source>
</evidence>
<feature type="transmembrane region" description="Helical" evidence="10">
    <location>
        <begin position="195"/>
        <end position="215"/>
    </location>
</feature>
<feature type="transmembrane region" description="Helical" evidence="10">
    <location>
        <begin position="416"/>
        <end position="436"/>
    </location>
</feature>
<evidence type="ECO:0000256" key="5">
    <source>
        <dbReference type="ARBA" id="ARBA00022984"/>
    </source>
</evidence>
<evidence type="ECO:0000256" key="7">
    <source>
        <dbReference type="ARBA" id="ARBA00023136"/>
    </source>
</evidence>
<evidence type="ECO:0000256" key="1">
    <source>
        <dbReference type="ARBA" id="ARBA00004651"/>
    </source>
</evidence>
<keyword evidence="10" id="KW-0997">Cell inner membrane</keyword>
<dbReference type="GO" id="GO:0071555">
    <property type="term" value="P:cell wall organization"/>
    <property type="evidence" value="ECO:0007669"/>
    <property type="project" value="UniProtKB-UniRule"/>
</dbReference>
<dbReference type="PANTHER" id="PTHR47019:SF1">
    <property type="entry name" value="LIPID II FLIPPASE MURJ"/>
    <property type="match status" value="1"/>
</dbReference>
<evidence type="ECO:0000313" key="14">
    <source>
        <dbReference type="Proteomes" id="UP000031271"/>
    </source>
</evidence>
<dbReference type="KEGG" id="pbm:CL52_04090"/>
<dbReference type="AlphaFoldDB" id="A0A8D3XZ43"/>
<dbReference type="GO" id="GO:0015648">
    <property type="term" value="F:lipid-linked peptidoglycan transporter activity"/>
    <property type="evidence" value="ECO:0007669"/>
    <property type="project" value="UniProtKB-UniRule"/>
</dbReference>
<dbReference type="GO" id="GO:0008360">
    <property type="term" value="P:regulation of cell shape"/>
    <property type="evidence" value="ECO:0007669"/>
    <property type="project" value="UniProtKB-UniRule"/>
</dbReference>
<dbReference type="Pfam" id="PF03023">
    <property type="entry name" value="MurJ"/>
    <property type="match status" value="1"/>
</dbReference>
<dbReference type="Proteomes" id="UP000031271">
    <property type="component" value="Chromosome"/>
</dbReference>
<dbReference type="GO" id="GO:0009252">
    <property type="term" value="P:peptidoglycan biosynthetic process"/>
    <property type="evidence" value="ECO:0007669"/>
    <property type="project" value="UniProtKB-UniRule"/>
</dbReference>
<accession>A0A8D3XZ43</accession>
<comment type="pathway">
    <text evidence="10">Cell wall biogenesis; peptidoglycan biosynthesis.</text>
</comment>
<evidence type="ECO:0000256" key="8">
    <source>
        <dbReference type="ARBA" id="ARBA00060041"/>
    </source>
</evidence>
<dbReference type="EMBL" id="FNHO01000007">
    <property type="protein sequence ID" value="SDM68237.1"/>
    <property type="molecule type" value="Genomic_DNA"/>
</dbReference>
<feature type="transmembrane region" description="Helical" evidence="10">
    <location>
        <begin position="98"/>
        <end position="121"/>
    </location>
</feature>
<keyword evidence="6 10" id="KW-1133">Transmembrane helix</keyword>
<evidence type="ECO:0000256" key="2">
    <source>
        <dbReference type="ARBA" id="ARBA00022475"/>
    </source>
</evidence>
<dbReference type="PANTHER" id="PTHR47019">
    <property type="entry name" value="LIPID II FLIPPASE MURJ"/>
    <property type="match status" value="1"/>
</dbReference>
<feature type="transmembrane region" description="Helical" evidence="10">
    <location>
        <begin position="488"/>
        <end position="508"/>
    </location>
</feature>
<comment type="similarity">
    <text evidence="9 10 11">Belongs to the MurJ/MviN family.</text>
</comment>
<dbReference type="Proteomes" id="UP000182276">
    <property type="component" value="Unassembled WGS sequence"/>
</dbReference>
<sequence>MTDTAGKGGLLRSSAVVSVMTLLSRVLGMVRDMVVASYFGSGAAADAFFIAFKIPNFLRRLFAEGAFAQAFVPVLSEYRAKRPLAEVKQLVDRTAGMLTLVLASLTVLGVLAAPYVVMIFAPGFHDDPAKMALAGELLRITFPYLLLISLTAFTSGVLNSYGYFAVPGFTPVLLNVCMIGSAVLLSPYFDEPIMALAWGVFIAGFAQFGFQLPYVARLGLLPRPRVRFGDEGVRRIMLLMVPALFGVSVSQINLLLDTVLASFLETGSVSWLYYADRLSELPLGAFGIAIGTVILPSLSRQHAGDDPKAFSSTLDWALRMVLLVGVPAALALGILAEPLIAGLFFYGAMTEQAVVQSANALQAYSLGVLAFMLIKVLAPGFFARQDLKTPVRVAITCMIANMVFNLLLIWPLKHVGLALATSMSSMLNAGLLFWGLYRIGVYRPQRGWLLFGLRLAGGCAAMVGFVYWLNPPAAEWFVWGWQQRAWQLALLVCGGILAYGAGLVLLGLRPRHLRH</sequence>
<dbReference type="PRINTS" id="PR01806">
    <property type="entry name" value="VIRFACTRMVIN"/>
</dbReference>
<feature type="transmembrane region" description="Helical" evidence="10">
    <location>
        <begin position="33"/>
        <end position="52"/>
    </location>
</feature>
<evidence type="ECO:0000256" key="9">
    <source>
        <dbReference type="ARBA" id="ARBA00061532"/>
    </source>
</evidence>
<proteinExistence type="inferred from homology"/>
<evidence type="ECO:0000313" key="13">
    <source>
        <dbReference type="EMBL" id="SDM68237.1"/>
    </source>
</evidence>
<keyword evidence="15" id="KW-1185">Reference proteome</keyword>
<evidence type="ECO:0000256" key="11">
    <source>
        <dbReference type="PIRNR" id="PIRNR002869"/>
    </source>
</evidence>
<reference evidence="13 15" key="2">
    <citation type="submission" date="2016-10" db="EMBL/GenBank/DDBJ databases">
        <authorList>
            <person name="Varghese N."/>
            <person name="Submissions S."/>
        </authorList>
    </citation>
    <scope>NUCLEOTIDE SEQUENCE [LARGE SCALE GENOMIC DNA]</scope>
    <source>
        <strain evidence="13 15">DSM 6083</strain>
    </source>
</reference>
<feature type="transmembrane region" description="Helical" evidence="10">
    <location>
        <begin position="172"/>
        <end position="189"/>
    </location>
</feature>
<evidence type="ECO:0000256" key="6">
    <source>
        <dbReference type="ARBA" id="ARBA00022989"/>
    </source>
</evidence>
<keyword evidence="7 10" id="KW-0472">Membrane</keyword>
<comment type="function">
    <text evidence="8 10 11">Involved in peptidoglycan biosynthesis. Transports lipid-linked peptidoglycan precursors from the inner to the outer leaflet of the cytoplasmic membrane.</text>
</comment>
<evidence type="ECO:0000256" key="10">
    <source>
        <dbReference type="HAMAP-Rule" id="MF_02078"/>
    </source>
</evidence>
<keyword evidence="3 10" id="KW-0812">Transmembrane</keyword>
<keyword evidence="10 11" id="KW-0961">Cell wall biogenesis/degradation</keyword>
<evidence type="ECO:0000313" key="15">
    <source>
        <dbReference type="Proteomes" id="UP000182276"/>
    </source>
</evidence>
<name>A0A8D3XZ43_9GAMM</name>
<keyword evidence="5 10" id="KW-0573">Peptidoglycan synthesis</keyword>
<feature type="transmembrane region" description="Helical" evidence="10">
    <location>
        <begin position="448"/>
        <end position="468"/>
    </location>
</feature>
<dbReference type="GO" id="GO:0005886">
    <property type="term" value="C:plasma membrane"/>
    <property type="evidence" value="ECO:0007669"/>
    <property type="project" value="UniProtKB-SubCell"/>
</dbReference>
<dbReference type="CDD" id="cd13123">
    <property type="entry name" value="MATE_MurJ_like"/>
    <property type="match status" value="1"/>
</dbReference>
<feature type="transmembrane region" description="Helical" evidence="10">
    <location>
        <begin position="141"/>
        <end position="165"/>
    </location>
</feature>
<evidence type="ECO:0000256" key="4">
    <source>
        <dbReference type="ARBA" id="ARBA00022960"/>
    </source>
</evidence>
<dbReference type="HAMAP" id="MF_02078">
    <property type="entry name" value="MurJ_MviN"/>
    <property type="match status" value="1"/>
</dbReference>
<comment type="subcellular location">
    <subcellularLocation>
        <location evidence="10">Cell inner membrane</location>
        <topology evidence="10">Multi-pass membrane protein</topology>
    </subcellularLocation>
    <subcellularLocation>
        <location evidence="1">Cell membrane</location>
        <topology evidence="1">Multi-pass membrane protein</topology>
    </subcellularLocation>
</comment>
<dbReference type="PIRSF" id="PIRSF002869">
    <property type="entry name" value="MviN"/>
    <property type="match status" value="1"/>
</dbReference>
<feature type="transmembrane region" description="Helical" evidence="10">
    <location>
        <begin position="390"/>
        <end position="410"/>
    </location>
</feature>
<dbReference type="UniPathway" id="UPA00219"/>
<dbReference type="GeneID" id="77259096"/>
<feature type="transmembrane region" description="Helical" evidence="10">
    <location>
        <begin position="361"/>
        <end position="378"/>
    </location>
</feature>
<reference evidence="14" key="1">
    <citation type="submission" date="2014-03" db="EMBL/GenBank/DDBJ databases">
        <title>Complete genome of Pseudomonas balearica DSM 6083T, a sewage water isolate from an enrichment with 2-methylnaphthalene.</title>
        <authorList>
            <person name="Salva-Serra F."/>
            <person name="Jaen-Luchoro D."/>
            <person name="Busquets A."/>
            <person name="Pena A."/>
            <person name="Gomila M."/>
            <person name="Bosch R."/>
            <person name="Nogales B."/>
            <person name="Garcia-Valdes E."/>
            <person name="Lalucat J."/>
            <person name="Bennasar A."/>
        </authorList>
    </citation>
    <scope>NUCLEOTIDE SEQUENCE [LARGE SCALE GENOMIC DNA]</scope>
    <source>
        <strain evidence="14">DSM 6083</strain>
    </source>
</reference>
<protein>
    <recommendedName>
        <fullName evidence="10">Probable lipid II flippase MurJ</fullName>
    </recommendedName>
</protein>
<gene>
    <name evidence="10" type="primary">murJ</name>
    <name evidence="12" type="ORF">CL52_04090</name>
    <name evidence="13" type="ORF">SAMN05660875_107143</name>
</gene>
<dbReference type="EMBL" id="CP007511">
    <property type="protein sequence ID" value="AJE14254.1"/>
    <property type="molecule type" value="Genomic_DNA"/>
</dbReference>
<keyword evidence="10 11" id="KW-0813">Transport</keyword>
<keyword evidence="4 10" id="KW-0133">Cell shape</keyword>
<feature type="transmembrane region" description="Helical" evidence="10">
    <location>
        <begin position="236"/>
        <end position="261"/>
    </location>
</feature>
<organism evidence="12 14">
    <name type="scientific">Stutzerimonas balearica DSM 6083</name>
    <dbReference type="NCBI Taxonomy" id="1123016"/>
    <lineage>
        <taxon>Bacteria</taxon>
        <taxon>Pseudomonadati</taxon>
        <taxon>Pseudomonadota</taxon>
        <taxon>Gammaproteobacteria</taxon>
        <taxon>Pseudomonadales</taxon>
        <taxon>Pseudomonadaceae</taxon>
        <taxon>Stutzerimonas</taxon>
    </lineage>
</organism>
<reference evidence="12 14" key="3">
    <citation type="journal article" name="Genome Announc.">
        <title>Complete Genome Sequence of Pseudomonas balearica DSM 6083T.</title>
        <authorList>
            <person name="Bennasar-Figueras A."/>
            <person name="Salva-Serra F."/>
            <person name="Jaen-Luchoro D."/>
            <person name="Segui C."/>
            <person name="Aliaga F."/>
            <person name="Busquets A."/>
            <person name="Gomila M."/>
            <person name="Moore E.R."/>
            <person name="Lalucat J."/>
        </authorList>
    </citation>
    <scope>NUCLEOTIDE SEQUENCE [LARGE SCALE GENOMIC DNA]</scope>
    <source>
        <strain evidence="14">DSM 6083</strain>
        <strain evidence="12">DSM6083</strain>
    </source>
</reference>
<dbReference type="InterPro" id="IPR004268">
    <property type="entry name" value="MurJ"/>
</dbReference>
<feature type="transmembrane region" description="Helical" evidence="10">
    <location>
        <begin position="320"/>
        <end position="349"/>
    </location>
</feature>
<dbReference type="NCBIfam" id="TIGR01695">
    <property type="entry name" value="murJ_mviN"/>
    <property type="match status" value="1"/>
</dbReference>
<evidence type="ECO:0000256" key="3">
    <source>
        <dbReference type="ARBA" id="ARBA00022692"/>
    </source>
</evidence>
<dbReference type="GO" id="GO:0034204">
    <property type="term" value="P:lipid translocation"/>
    <property type="evidence" value="ECO:0007669"/>
    <property type="project" value="TreeGrafter"/>
</dbReference>
<keyword evidence="2 10" id="KW-1003">Cell membrane</keyword>
<dbReference type="RefSeq" id="WP_041103830.1">
    <property type="nucleotide sequence ID" value="NZ_CP007511.1"/>
</dbReference>
<feature type="transmembrane region" description="Helical" evidence="10">
    <location>
        <begin position="281"/>
        <end position="299"/>
    </location>
</feature>
<dbReference type="InterPro" id="IPR051050">
    <property type="entry name" value="Lipid_II_flippase_MurJ/MviN"/>
</dbReference>